<dbReference type="AlphaFoldDB" id="T1I2P3"/>
<protein>
    <submittedName>
        <fullName evidence="1">Uncharacterized protein</fullName>
    </submittedName>
</protein>
<sequence length="143" mass="17116">MITQLIKQRFLESRKNYYDKMAGKIQKAWRLYKSRNDINNIGDVQFYIHNELVNRIVVKKMHEFFNDQIELQNEELSNEKLKWMNYILPKLHHLIRTKHIPGVYSLKDGRTELSPIEKLLACYNFSIFMADLKIARARSAKQS</sequence>
<keyword evidence="2" id="KW-1185">Reference proteome</keyword>
<evidence type="ECO:0000313" key="2">
    <source>
        <dbReference type="Proteomes" id="UP000015103"/>
    </source>
</evidence>
<dbReference type="Proteomes" id="UP000015103">
    <property type="component" value="Unassembled WGS sequence"/>
</dbReference>
<organism evidence="1 2">
    <name type="scientific">Rhodnius prolixus</name>
    <name type="common">Triatomid bug</name>
    <dbReference type="NCBI Taxonomy" id="13249"/>
    <lineage>
        <taxon>Eukaryota</taxon>
        <taxon>Metazoa</taxon>
        <taxon>Ecdysozoa</taxon>
        <taxon>Arthropoda</taxon>
        <taxon>Hexapoda</taxon>
        <taxon>Insecta</taxon>
        <taxon>Pterygota</taxon>
        <taxon>Neoptera</taxon>
        <taxon>Paraneoptera</taxon>
        <taxon>Hemiptera</taxon>
        <taxon>Heteroptera</taxon>
        <taxon>Panheteroptera</taxon>
        <taxon>Cimicomorpha</taxon>
        <taxon>Reduviidae</taxon>
        <taxon>Triatominae</taxon>
        <taxon>Rhodnius</taxon>
    </lineage>
</organism>
<proteinExistence type="predicted"/>
<dbReference type="EMBL" id="ACPB03014798">
    <property type="status" value="NOT_ANNOTATED_CDS"/>
    <property type="molecule type" value="Genomic_DNA"/>
</dbReference>
<dbReference type="STRING" id="13249.T1I2P3"/>
<dbReference type="HOGENOM" id="CLU_1808596_0_0_1"/>
<dbReference type="InParanoid" id="T1I2P3"/>
<evidence type="ECO:0000313" key="1">
    <source>
        <dbReference type="EnsemblMetazoa" id="RPRC010562-PA"/>
    </source>
</evidence>
<accession>T1I2P3</accession>
<dbReference type="EnsemblMetazoa" id="RPRC010562-RA">
    <property type="protein sequence ID" value="RPRC010562-PA"/>
    <property type="gene ID" value="RPRC010562"/>
</dbReference>
<name>T1I2P3_RHOPR</name>
<dbReference type="VEuPathDB" id="VectorBase:RPRC010562"/>
<reference evidence="1" key="1">
    <citation type="submission" date="2015-05" db="UniProtKB">
        <authorList>
            <consortium name="EnsemblMetazoa"/>
        </authorList>
    </citation>
    <scope>IDENTIFICATION</scope>
</reference>